<protein>
    <submittedName>
        <fullName evidence="1">Uncharacterized protein</fullName>
    </submittedName>
</protein>
<sequence>MLLSQFRLEGNKGLLPDFTYQLLVNLLRLSNNTPHHALPLLFKSPRYKNTLNGLHPFSSMSNAMDICRQEGPINVAWQLKPSVTTILSLPLIEIFSVAPTNVEKLEFLQHESVKVSKAQDFLEYNHDQGQFQFKPQATYSRAILS</sequence>
<evidence type="ECO:0000313" key="1">
    <source>
        <dbReference type="EMBL" id="GAN10113.1"/>
    </source>
</evidence>
<dbReference type="STRING" id="91626.A0A0C9N699"/>
<keyword evidence="2" id="KW-1185">Reference proteome</keyword>
<organism evidence="1">
    <name type="scientific">Mucor ambiguus</name>
    <dbReference type="NCBI Taxonomy" id="91626"/>
    <lineage>
        <taxon>Eukaryota</taxon>
        <taxon>Fungi</taxon>
        <taxon>Fungi incertae sedis</taxon>
        <taxon>Mucoromycota</taxon>
        <taxon>Mucoromycotina</taxon>
        <taxon>Mucoromycetes</taxon>
        <taxon>Mucorales</taxon>
        <taxon>Mucorineae</taxon>
        <taxon>Mucoraceae</taxon>
        <taxon>Mucor</taxon>
    </lineage>
</organism>
<proteinExistence type="predicted"/>
<evidence type="ECO:0000313" key="2">
    <source>
        <dbReference type="Proteomes" id="UP000053815"/>
    </source>
</evidence>
<reference evidence="1" key="1">
    <citation type="submission" date="2014-09" db="EMBL/GenBank/DDBJ databases">
        <title>Draft genome sequence of an oleaginous Mucoromycotina fungus Mucor ambiguus NBRC6742.</title>
        <authorList>
            <person name="Takeda I."/>
            <person name="Yamane N."/>
            <person name="Morita T."/>
            <person name="Tamano K."/>
            <person name="Machida M."/>
            <person name="Baker S."/>
            <person name="Koike H."/>
        </authorList>
    </citation>
    <scope>NUCLEOTIDE SEQUENCE</scope>
    <source>
        <strain evidence="1">NBRC 6742</strain>
    </source>
</reference>
<accession>A0A0C9N699</accession>
<dbReference type="Proteomes" id="UP000053815">
    <property type="component" value="Unassembled WGS sequence"/>
</dbReference>
<dbReference type="AlphaFoldDB" id="A0A0C9N699"/>
<dbReference type="EMBL" id="DF836610">
    <property type="protein sequence ID" value="GAN10113.1"/>
    <property type="molecule type" value="Genomic_DNA"/>
</dbReference>
<gene>
    <name evidence="1" type="ORF">MAM1_0321c09649</name>
</gene>
<name>A0A0C9N699_9FUNG</name>